<reference evidence="2" key="1">
    <citation type="journal article" date="2022" name="Mol. Ecol. Resour.">
        <title>The genomes of chicory, endive, great burdock and yacon provide insights into Asteraceae palaeo-polyploidization history and plant inulin production.</title>
        <authorList>
            <person name="Fan W."/>
            <person name="Wang S."/>
            <person name="Wang H."/>
            <person name="Wang A."/>
            <person name="Jiang F."/>
            <person name="Liu H."/>
            <person name="Zhao H."/>
            <person name="Xu D."/>
            <person name="Zhang Y."/>
        </authorList>
    </citation>
    <scope>NUCLEOTIDE SEQUENCE [LARGE SCALE GENOMIC DNA]</scope>
    <source>
        <strain evidence="2">cv. Punajuju</strain>
    </source>
</reference>
<dbReference type="EMBL" id="CM042015">
    <property type="protein sequence ID" value="KAI3707967.1"/>
    <property type="molecule type" value="Genomic_DNA"/>
</dbReference>
<sequence>MSRKRTEDRSPPSPCPAVHRPPPAKRQCTGMSISSTKNEPAHYMLKVESFSILSENPTIKIESDVFEASRYRWRLDLYPIGNEEEEGKNHISLYLILCDTKDADGNRARFNEKQIIWGFDKLISLDHFKDNSKGYLFNDAFVFGAETSSNVEKSSVAAGNATGAGTDLSCFLNVHEARLFPNGWRIYAKFELRVKNQSGYDDGVKESDKWFCQSATSCGFERIMPLHELRDTTKGFILNNRLIVEAKILVVGIQKNCLKHMGRSRFTMEIDLMRPRIAEVDELFSKGVNVTVFNGSTVQRFNGQLDLLCATKGTEAWIKKLK</sequence>
<reference evidence="1 2" key="2">
    <citation type="journal article" date="2022" name="Mol. Ecol. Resour.">
        <title>The genomes of chicory, endive, great burdock and yacon provide insights into Asteraceae paleo-polyploidization history and plant inulin production.</title>
        <authorList>
            <person name="Fan W."/>
            <person name="Wang S."/>
            <person name="Wang H."/>
            <person name="Wang A."/>
            <person name="Jiang F."/>
            <person name="Liu H."/>
            <person name="Zhao H."/>
            <person name="Xu D."/>
            <person name="Zhang Y."/>
        </authorList>
    </citation>
    <scope>NUCLEOTIDE SEQUENCE [LARGE SCALE GENOMIC DNA]</scope>
    <source>
        <strain evidence="2">cv. Punajuju</strain>
        <tissue evidence="1">Leaves</tissue>
    </source>
</reference>
<evidence type="ECO:0000313" key="2">
    <source>
        <dbReference type="Proteomes" id="UP001055811"/>
    </source>
</evidence>
<protein>
    <submittedName>
        <fullName evidence="1">Uncharacterized protein</fullName>
    </submittedName>
</protein>
<dbReference type="Proteomes" id="UP001055811">
    <property type="component" value="Linkage Group LG07"/>
</dbReference>
<accession>A0ACB9ADM7</accession>
<keyword evidence="2" id="KW-1185">Reference proteome</keyword>
<organism evidence="1 2">
    <name type="scientific">Cichorium intybus</name>
    <name type="common">Chicory</name>
    <dbReference type="NCBI Taxonomy" id="13427"/>
    <lineage>
        <taxon>Eukaryota</taxon>
        <taxon>Viridiplantae</taxon>
        <taxon>Streptophyta</taxon>
        <taxon>Embryophyta</taxon>
        <taxon>Tracheophyta</taxon>
        <taxon>Spermatophyta</taxon>
        <taxon>Magnoliopsida</taxon>
        <taxon>eudicotyledons</taxon>
        <taxon>Gunneridae</taxon>
        <taxon>Pentapetalae</taxon>
        <taxon>asterids</taxon>
        <taxon>campanulids</taxon>
        <taxon>Asterales</taxon>
        <taxon>Asteraceae</taxon>
        <taxon>Cichorioideae</taxon>
        <taxon>Cichorieae</taxon>
        <taxon>Cichoriinae</taxon>
        <taxon>Cichorium</taxon>
    </lineage>
</organism>
<proteinExistence type="predicted"/>
<comment type="caution">
    <text evidence="1">The sequence shown here is derived from an EMBL/GenBank/DDBJ whole genome shotgun (WGS) entry which is preliminary data.</text>
</comment>
<name>A0ACB9ADM7_CICIN</name>
<gene>
    <name evidence="1" type="ORF">L2E82_36936</name>
</gene>
<evidence type="ECO:0000313" key="1">
    <source>
        <dbReference type="EMBL" id="KAI3707967.1"/>
    </source>
</evidence>